<evidence type="ECO:0000313" key="4">
    <source>
        <dbReference type="Proteomes" id="UP001251528"/>
    </source>
</evidence>
<feature type="region of interest" description="Disordered" evidence="1">
    <location>
        <begin position="939"/>
        <end position="962"/>
    </location>
</feature>
<keyword evidence="2" id="KW-0472">Membrane</keyword>
<feature type="compositionally biased region" description="Basic and acidic residues" evidence="1">
    <location>
        <begin position="948"/>
        <end position="962"/>
    </location>
</feature>
<protein>
    <submittedName>
        <fullName evidence="3">Uncharacterized protein</fullName>
    </submittedName>
</protein>
<feature type="compositionally biased region" description="Polar residues" evidence="1">
    <location>
        <begin position="349"/>
        <end position="360"/>
    </location>
</feature>
<feature type="region of interest" description="Disordered" evidence="1">
    <location>
        <begin position="372"/>
        <end position="520"/>
    </location>
</feature>
<comment type="caution">
    <text evidence="3">The sequence shown here is derived from an EMBL/GenBank/DDBJ whole genome shotgun (WGS) entry which is preliminary data.</text>
</comment>
<name>A0AAJ0G2I2_9HYPO</name>
<gene>
    <name evidence="3" type="ORF">QQS21_003061</name>
</gene>
<feature type="region of interest" description="Disordered" evidence="1">
    <location>
        <begin position="815"/>
        <end position="875"/>
    </location>
</feature>
<feature type="transmembrane region" description="Helical" evidence="2">
    <location>
        <begin position="20"/>
        <end position="42"/>
    </location>
</feature>
<dbReference type="Proteomes" id="UP001251528">
    <property type="component" value="Unassembled WGS sequence"/>
</dbReference>
<feature type="region of interest" description="Disordered" evidence="1">
    <location>
        <begin position="533"/>
        <end position="658"/>
    </location>
</feature>
<feature type="compositionally biased region" description="Polar residues" evidence="1">
    <location>
        <begin position="301"/>
        <end position="321"/>
    </location>
</feature>
<feature type="compositionally biased region" description="Low complexity" evidence="1">
    <location>
        <begin position="200"/>
        <end position="219"/>
    </location>
</feature>
<evidence type="ECO:0000256" key="1">
    <source>
        <dbReference type="SAM" id="MobiDB-lite"/>
    </source>
</evidence>
<evidence type="ECO:0000313" key="3">
    <source>
        <dbReference type="EMBL" id="KAK2608376.1"/>
    </source>
</evidence>
<feature type="compositionally biased region" description="Polar residues" evidence="1">
    <location>
        <begin position="728"/>
        <end position="741"/>
    </location>
</feature>
<keyword evidence="2" id="KW-0812">Transmembrane</keyword>
<organism evidence="3 4">
    <name type="scientific">Conoideocrella luteorostrata</name>
    <dbReference type="NCBI Taxonomy" id="1105319"/>
    <lineage>
        <taxon>Eukaryota</taxon>
        <taxon>Fungi</taxon>
        <taxon>Dikarya</taxon>
        <taxon>Ascomycota</taxon>
        <taxon>Pezizomycotina</taxon>
        <taxon>Sordariomycetes</taxon>
        <taxon>Hypocreomycetidae</taxon>
        <taxon>Hypocreales</taxon>
        <taxon>Clavicipitaceae</taxon>
        <taxon>Conoideocrella</taxon>
    </lineage>
</organism>
<proteinExistence type="predicted"/>
<dbReference type="EMBL" id="JASWJB010000039">
    <property type="protein sequence ID" value="KAK2608376.1"/>
    <property type="molecule type" value="Genomic_DNA"/>
</dbReference>
<evidence type="ECO:0000256" key="2">
    <source>
        <dbReference type="SAM" id="Phobius"/>
    </source>
</evidence>
<feature type="compositionally biased region" description="Low complexity" evidence="1">
    <location>
        <begin position="447"/>
        <end position="456"/>
    </location>
</feature>
<feature type="compositionally biased region" description="Low complexity" evidence="1">
    <location>
        <begin position="595"/>
        <end position="608"/>
    </location>
</feature>
<feature type="compositionally biased region" description="Polar residues" evidence="1">
    <location>
        <begin position="241"/>
        <end position="253"/>
    </location>
</feature>
<keyword evidence="2" id="KW-1133">Transmembrane helix</keyword>
<feature type="compositionally biased region" description="Basic and acidic residues" evidence="1">
    <location>
        <begin position="577"/>
        <end position="587"/>
    </location>
</feature>
<feature type="region of interest" description="Disordered" evidence="1">
    <location>
        <begin position="724"/>
        <end position="746"/>
    </location>
</feature>
<feature type="region of interest" description="Disordered" evidence="1">
    <location>
        <begin position="200"/>
        <end position="360"/>
    </location>
</feature>
<sequence length="962" mass="105138">METSEVVRRDGDTGGLSLGVLLAIALCGGILLFTTVGLLMAWRIKIRQKKPTARAYTIPDEYSQTRLTKRPLLMTESAVSGFSSRFSSRFSLTLPAIPPLPPMPSYNSFNFFRTPSKKWYDRRSWVSGDDFHGPQVNKEADEGWFARDSWFGQAPSALSLGAAEQANIEYGNGNGSGSGSGNEMAEAHMKPQLSQQPYYEEYRKQQQQQQEQQSYNQPCHGHHHQPQQQQDLHVQKRHDGNTIQNSQSTPSFRSQDDVPRGRQSAVRKPAQAHVRPSITMADMGLRDILRSTDQRLREGSSRSPVKNTPQSSPNRGSPTKTPHSRRSISTRGTGRQNEGTPSPHKVGNMKTSSTQASVTSIGSAANSLLAEATEQLELPGGTASPSRLRGREWEPQGNQVLPPSGPGLESPLRTPSQSPDRNLKRSPQRIVQQRSPQRRGSVDSDHSSSLSTLYSVGEPETEGEEIQRQYNLQKEEHRRKALERNMGAGQEDPFVDRRPAQPYMYPSKEQPAGPRPLRHIKSMSPSHLIAKRNESPISQPLRPISANAQGGTGRGVDFRVEPPRPMILRPPQTLESDAVRPKGEQGMEKMQIIQSTSESSFTSASVHSQDSDATALPSCETPKPEWINGSDRSRSPTASPLTPTKDEGKPVDLSSSPFSEEELLSMLLRDGANKRALPLPPQATVTAPDGSVISTALTPRPSVHGTVGSAQRKVSDSSSFYSIAPEHVNTSGSPTRRGTNRSTKDAPALSMTIAELRRMNSIVSSYSAASIASTVVQERDTDSPTLPAIFGGNVVPPRQVPKAGAIGSRHYLNIGKVSPKKHKSMISLRKTSSSGGSRSKRPRSDGVLKPSSSVKERGKENQGLGIMRGKQEDLPRLREVRQSPIRPLKIATPRAQFASPTGSPSHGGGRLKQGPVADLIAREKKAGCRDSVESLGLYDTDGFLLPSPDREAREMGKRSLRM</sequence>
<dbReference type="AlphaFoldDB" id="A0AAJ0G2I2"/>
<keyword evidence="4" id="KW-1185">Reference proteome</keyword>
<feature type="compositionally biased region" description="Low complexity" evidence="1">
    <location>
        <begin position="827"/>
        <end position="837"/>
    </location>
</feature>
<feature type="compositionally biased region" description="Basic and acidic residues" evidence="1">
    <location>
        <begin position="284"/>
        <end position="300"/>
    </location>
</feature>
<reference evidence="3" key="1">
    <citation type="submission" date="2023-06" db="EMBL/GenBank/DDBJ databases">
        <title>Conoideocrella luteorostrata (Hypocreales: Clavicipitaceae), a potential biocontrol fungus for elongate hemlock scale in United States Christmas tree production areas.</title>
        <authorList>
            <person name="Barrett H."/>
            <person name="Lovett B."/>
            <person name="Macias A.M."/>
            <person name="Stajich J.E."/>
            <person name="Kasson M.T."/>
        </authorList>
    </citation>
    <scope>NUCLEOTIDE SEQUENCE</scope>
    <source>
        <strain evidence="3">ARSEF 14590</strain>
    </source>
</reference>
<accession>A0AAJ0G2I2</accession>